<feature type="transmembrane region" description="Helical" evidence="5">
    <location>
        <begin position="122"/>
        <end position="144"/>
    </location>
</feature>
<evidence type="ECO:0000256" key="3">
    <source>
        <dbReference type="ARBA" id="ARBA00022989"/>
    </source>
</evidence>
<protein>
    <submittedName>
        <fullName evidence="6">Phospholipid methyltransferase</fullName>
    </submittedName>
</protein>
<keyword evidence="3 5" id="KW-1133">Transmembrane helix</keyword>
<accession>A0A1I4MJU6</accession>
<reference evidence="6 7" key="1">
    <citation type="submission" date="2016-10" db="EMBL/GenBank/DDBJ databases">
        <authorList>
            <person name="de Groot N.N."/>
        </authorList>
    </citation>
    <scope>NUCLEOTIDE SEQUENCE [LARGE SCALE GENOMIC DNA]</scope>
    <source>
        <strain evidence="6 7">DSM 15283</strain>
    </source>
</reference>
<dbReference type="Pfam" id="PF04191">
    <property type="entry name" value="PEMT"/>
    <property type="match status" value="1"/>
</dbReference>
<keyword evidence="7" id="KW-1185">Reference proteome</keyword>
<evidence type="ECO:0000256" key="5">
    <source>
        <dbReference type="SAM" id="Phobius"/>
    </source>
</evidence>
<evidence type="ECO:0000256" key="4">
    <source>
        <dbReference type="ARBA" id="ARBA00023136"/>
    </source>
</evidence>
<evidence type="ECO:0000256" key="2">
    <source>
        <dbReference type="ARBA" id="ARBA00022692"/>
    </source>
</evidence>
<proteinExistence type="predicted"/>
<keyword evidence="6" id="KW-0808">Transferase</keyword>
<organism evidence="6 7">
    <name type="scientific">Shimia aestuarii</name>
    <dbReference type="NCBI Taxonomy" id="254406"/>
    <lineage>
        <taxon>Bacteria</taxon>
        <taxon>Pseudomonadati</taxon>
        <taxon>Pseudomonadota</taxon>
        <taxon>Alphaproteobacteria</taxon>
        <taxon>Rhodobacterales</taxon>
        <taxon>Roseobacteraceae</taxon>
    </lineage>
</organism>
<dbReference type="RefSeq" id="WP_093093555.1">
    <property type="nucleotide sequence ID" value="NZ_FOTQ01000003.1"/>
</dbReference>
<dbReference type="AlphaFoldDB" id="A0A1I4MJU6"/>
<dbReference type="Gene3D" id="1.20.120.1630">
    <property type="match status" value="1"/>
</dbReference>
<dbReference type="GO" id="GO:0032259">
    <property type="term" value="P:methylation"/>
    <property type="evidence" value="ECO:0007669"/>
    <property type="project" value="UniProtKB-KW"/>
</dbReference>
<sequence length="234" mass="26881">MATLQDIRAKSGWRDIFEGQGQHLILLTFLLAGAAWFLQGDTGTRRFLWMDSVTWAWVSVWLAVAHQGMVALIFRLQLHLSLMSRFLAKRDLQVWGWMFFPFLIARPVTVLIVAVLDRGSLGWPLWPSIGAGAVLLGVAGYTMYSVKRYFSFERALGGDHFYEHYRRMPIVREGAFRWSQNAMYTFGFMGLWGIALVCGSWQALIVAAFQHAYIWVHMYTVEGPDMRWLYGENG</sequence>
<gene>
    <name evidence="6" type="ORF">SAMN04488042_103111</name>
</gene>
<feature type="transmembrane region" description="Helical" evidence="5">
    <location>
        <begin position="21"/>
        <end position="39"/>
    </location>
</feature>
<evidence type="ECO:0000313" key="6">
    <source>
        <dbReference type="EMBL" id="SFM03297.1"/>
    </source>
</evidence>
<keyword evidence="2 5" id="KW-0812">Transmembrane</keyword>
<dbReference type="EMBL" id="FOTQ01000003">
    <property type="protein sequence ID" value="SFM03297.1"/>
    <property type="molecule type" value="Genomic_DNA"/>
</dbReference>
<dbReference type="GO" id="GO:0008168">
    <property type="term" value="F:methyltransferase activity"/>
    <property type="evidence" value="ECO:0007669"/>
    <property type="project" value="UniProtKB-KW"/>
</dbReference>
<name>A0A1I4MJU6_9RHOB</name>
<dbReference type="OrthoDB" id="1550992at2"/>
<evidence type="ECO:0000313" key="7">
    <source>
        <dbReference type="Proteomes" id="UP000199144"/>
    </source>
</evidence>
<feature type="transmembrane region" description="Helical" evidence="5">
    <location>
        <begin position="186"/>
        <end position="209"/>
    </location>
</feature>
<dbReference type="InterPro" id="IPR007318">
    <property type="entry name" value="Phopholipid_MeTrfase"/>
</dbReference>
<dbReference type="GO" id="GO:0012505">
    <property type="term" value="C:endomembrane system"/>
    <property type="evidence" value="ECO:0007669"/>
    <property type="project" value="UniProtKB-SubCell"/>
</dbReference>
<feature type="transmembrane region" description="Helical" evidence="5">
    <location>
        <begin position="54"/>
        <end position="74"/>
    </location>
</feature>
<dbReference type="Proteomes" id="UP000199144">
    <property type="component" value="Unassembled WGS sequence"/>
</dbReference>
<feature type="transmembrane region" description="Helical" evidence="5">
    <location>
        <begin position="94"/>
        <end position="116"/>
    </location>
</feature>
<keyword evidence="4 5" id="KW-0472">Membrane</keyword>
<evidence type="ECO:0000256" key="1">
    <source>
        <dbReference type="ARBA" id="ARBA00004127"/>
    </source>
</evidence>
<comment type="subcellular location">
    <subcellularLocation>
        <location evidence="1">Endomembrane system</location>
        <topology evidence="1">Multi-pass membrane protein</topology>
    </subcellularLocation>
</comment>
<keyword evidence="6" id="KW-0489">Methyltransferase</keyword>